<comment type="caution">
    <text evidence="5">The sequence shown here is derived from an EMBL/GenBank/DDBJ whole genome shotgun (WGS) entry which is preliminary data.</text>
</comment>
<feature type="region of interest" description="Disordered" evidence="3">
    <location>
        <begin position="86"/>
        <end position="116"/>
    </location>
</feature>
<reference evidence="5 6" key="1">
    <citation type="journal article" date="2018" name="Sci. Rep.">
        <title>Raphidocelis subcapitata (=Pseudokirchneriella subcapitata) provides an insight into genome evolution and environmental adaptations in the Sphaeropleales.</title>
        <authorList>
            <person name="Suzuki S."/>
            <person name="Yamaguchi H."/>
            <person name="Nakajima N."/>
            <person name="Kawachi M."/>
        </authorList>
    </citation>
    <scope>NUCLEOTIDE SEQUENCE [LARGE SCALE GENOMIC DNA]</scope>
    <source>
        <strain evidence="5 6">NIES-35</strain>
    </source>
</reference>
<dbReference type="Gene3D" id="3.30.70.890">
    <property type="entry name" value="GHMP kinase, C-terminal domain"/>
    <property type="match status" value="1"/>
</dbReference>
<dbReference type="InterPro" id="IPR014721">
    <property type="entry name" value="Ribsml_uS5_D2-typ_fold_subgr"/>
</dbReference>
<dbReference type="InterPro" id="IPR036554">
    <property type="entry name" value="GHMP_kinase_C_sf"/>
</dbReference>
<accession>A0A2V0P9E2</accession>
<dbReference type="GO" id="GO:0006012">
    <property type="term" value="P:galactose metabolic process"/>
    <property type="evidence" value="ECO:0007669"/>
    <property type="project" value="TreeGrafter"/>
</dbReference>
<dbReference type="PRINTS" id="PR00959">
    <property type="entry name" value="MEVGALKINASE"/>
</dbReference>
<dbReference type="Proteomes" id="UP000247498">
    <property type="component" value="Unassembled WGS sequence"/>
</dbReference>
<dbReference type="Gene3D" id="3.30.230.10">
    <property type="match status" value="1"/>
</dbReference>
<evidence type="ECO:0000313" key="5">
    <source>
        <dbReference type="EMBL" id="GBF96474.1"/>
    </source>
</evidence>
<protein>
    <submittedName>
        <fullName evidence="5">Arabinose kinase</fullName>
    </submittedName>
</protein>
<dbReference type="PANTHER" id="PTHR10457:SF35">
    <property type="entry name" value="L-ARABINOKINASE"/>
    <property type="match status" value="1"/>
</dbReference>
<evidence type="ECO:0000256" key="3">
    <source>
        <dbReference type="SAM" id="MobiDB-lite"/>
    </source>
</evidence>
<evidence type="ECO:0000259" key="4">
    <source>
        <dbReference type="Pfam" id="PF00288"/>
    </source>
</evidence>
<organism evidence="5 6">
    <name type="scientific">Raphidocelis subcapitata</name>
    <dbReference type="NCBI Taxonomy" id="307507"/>
    <lineage>
        <taxon>Eukaryota</taxon>
        <taxon>Viridiplantae</taxon>
        <taxon>Chlorophyta</taxon>
        <taxon>core chlorophytes</taxon>
        <taxon>Chlorophyceae</taxon>
        <taxon>CS clade</taxon>
        <taxon>Sphaeropleales</taxon>
        <taxon>Selenastraceae</taxon>
        <taxon>Raphidocelis</taxon>
    </lineage>
</organism>
<gene>
    <name evidence="5" type="ORF">Rsub_09816</name>
</gene>
<evidence type="ECO:0000256" key="1">
    <source>
        <dbReference type="ARBA" id="ARBA00022741"/>
    </source>
</evidence>
<keyword evidence="6" id="KW-1185">Reference proteome</keyword>
<proteinExistence type="predicted"/>
<sequence length="741" mass="75487">MSDTMSECLAHQRPLVFVRRDYFNEEPFLRKMLELHSAAVEMRRRDFFEGHWGPYLLRAAALEPQYSEPTNGAEVVAARLESFSRSAAARPPPPPARAPGFGAAAGAASPPRESDAVRRMRDTVVYGYLMASAKATRVDVPECPDADVIVTRAPGRLDVMGGIADYSGSLMPISEACHVALQRHPAEKQGLWRHMQARHAKLGGAPRPALRVVSYHADTTNRAPAFDMDLDDLWETDGQTGERAPIPYAALRAYFRADPAVSWGGYVAGCLLVLARERGVEFGEGISMLICSDVPEGKGVSSSAALEVAVMSALAAAHGIELAPRELALLCQKAENLVIGAPCGVMDQMAAAEGGAGQLLALLCQPAEVRGHVTIPNQIRFWGIDSGIRHSVGGADYCSVRVGTFMGAAMMRALAAAAEEEEGGGGGGRGSIAGAGGAAAATAARAVSGGGAGGARLRVPRVARSLLLGAAGGGGAQPPPIVDLPPSLFREVFEAALPESITGAEFLERWGCHGDPVTSIEPEARYAVRVPAAHPICEHARVAQFKALLEAGDALNDAAAAARAAAAAAAKRAAAAAGGGDGSRPGTADSEASSSAGAAGAADGAPNGAAAAATAAAPGLPGPLELLGELMLQSHASYSACGLGSDGTSRIVDLVRDHMAAARAAGGRPALFGAKITGGGCGGTVCVMGLAGGPGEAAVAAVAAQYARETGHAPAVFGGSSDGAARLGALRLRWRTAGGRA</sequence>
<dbReference type="OrthoDB" id="1684102at2759"/>
<keyword evidence="2" id="KW-0067">ATP-binding</keyword>
<dbReference type="PANTHER" id="PTHR10457">
    <property type="entry name" value="MEVALONATE KINASE/GALACTOKINASE"/>
    <property type="match status" value="1"/>
</dbReference>
<name>A0A2V0P9E2_9CHLO</name>
<evidence type="ECO:0000256" key="2">
    <source>
        <dbReference type="ARBA" id="ARBA00022840"/>
    </source>
</evidence>
<dbReference type="SUPFAM" id="SSF54211">
    <property type="entry name" value="Ribosomal protein S5 domain 2-like"/>
    <property type="match status" value="1"/>
</dbReference>
<dbReference type="InParanoid" id="A0A2V0P9E2"/>
<dbReference type="EMBL" id="BDRX01000081">
    <property type="protein sequence ID" value="GBF96474.1"/>
    <property type="molecule type" value="Genomic_DNA"/>
</dbReference>
<dbReference type="FunCoup" id="A0A2V0P9E2">
    <property type="interactions" value="377"/>
</dbReference>
<dbReference type="STRING" id="307507.A0A2V0P9E2"/>
<feature type="compositionally biased region" description="Low complexity" evidence="3">
    <location>
        <begin position="98"/>
        <end position="111"/>
    </location>
</feature>
<evidence type="ECO:0000313" key="6">
    <source>
        <dbReference type="Proteomes" id="UP000247498"/>
    </source>
</evidence>
<keyword evidence="5" id="KW-0418">Kinase</keyword>
<dbReference type="InterPro" id="IPR020568">
    <property type="entry name" value="Ribosomal_Su5_D2-typ_SF"/>
</dbReference>
<dbReference type="GO" id="GO:0005829">
    <property type="term" value="C:cytosol"/>
    <property type="evidence" value="ECO:0007669"/>
    <property type="project" value="TreeGrafter"/>
</dbReference>
<dbReference type="Pfam" id="PF00288">
    <property type="entry name" value="GHMP_kinases_N"/>
    <property type="match status" value="1"/>
</dbReference>
<feature type="domain" description="GHMP kinase N-terminal" evidence="4">
    <location>
        <begin position="266"/>
        <end position="355"/>
    </location>
</feature>
<feature type="region of interest" description="Disordered" evidence="3">
    <location>
        <begin position="576"/>
        <end position="601"/>
    </location>
</feature>
<dbReference type="SUPFAM" id="SSF55060">
    <property type="entry name" value="GHMP Kinase, C-terminal domain"/>
    <property type="match status" value="1"/>
</dbReference>
<dbReference type="FunFam" id="3.30.230.10:FF:000037">
    <property type="entry name" value="L-arabinokinase"/>
    <property type="match status" value="1"/>
</dbReference>
<keyword evidence="5" id="KW-0808">Transferase</keyword>
<feature type="compositionally biased region" description="Low complexity" evidence="3">
    <location>
        <begin position="584"/>
        <end position="601"/>
    </location>
</feature>
<dbReference type="GO" id="GO:0004335">
    <property type="term" value="F:galactokinase activity"/>
    <property type="evidence" value="ECO:0007669"/>
    <property type="project" value="TreeGrafter"/>
</dbReference>
<dbReference type="GO" id="GO:0005524">
    <property type="term" value="F:ATP binding"/>
    <property type="evidence" value="ECO:0007669"/>
    <property type="project" value="UniProtKB-KW"/>
</dbReference>
<dbReference type="InterPro" id="IPR006204">
    <property type="entry name" value="GHMP_kinase_N_dom"/>
</dbReference>
<keyword evidence="1" id="KW-0547">Nucleotide-binding</keyword>
<dbReference type="AlphaFoldDB" id="A0A2V0P9E2"/>